<dbReference type="Gene3D" id="3.40.50.150">
    <property type="entry name" value="Vaccinia Virus protein VP39"/>
    <property type="match status" value="1"/>
</dbReference>
<gene>
    <name evidence="4" type="ORF">AXG93_1219s1090</name>
    <name evidence="3" type="ORF">Mp_5g24210</name>
</gene>
<keyword evidence="1" id="KW-0479">Metal-binding</keyword>
<dbReference type="Pfam" id="PF03492">
    <property type="entry name" value="Methyltransf_7"/>
    <property type="match status" value="1"/>
</dbReference>
<dbReference type="GO" id="GO:0046872">
    <property type="term" value="F:metal ion binding"/>
    <property type="evidence" value="ECO:0007669"/>
    <property type="project" value="UniProtKB-KW"/>
</dbReference>
<dbReference type="InterPro" id="IPR005299">
    <property type="entry name" value="MeTrfase_7"/>
</dbReference>
<dbReference type="InterPro" id="IPR029063">
    <property type="entry name" value="SAM-dependent_MTases_sf"/>
</dbReference>
<keyword evidence="5" id="KW-1185">Reference proteome</keyword>
<sequence length="380" mass="42050">MTTIMSPLESPWRAQKPFMSTGDGVDSYARNSHPQGDFMSRLIPTLFDVIDSLNLPDQGVISVADLGCSSGPNAIKNVDAIINRMKARFGRTEGPEFQAYFQDLPGTDFNTLFRLLDPDQKAETSPGGQVEDAAYFTAGVPGSFYGRLFPRASINFAMSTFALHWISKVPAAVVDKKSPAYNGGHTQLGCSSLATVDAYAEQSHRDLSSFLTARAVEMVSGGSMLLVFGLRGNYYPYRVGPTLEVQDKIWNDLVLEGIVDSELRDSHNNYVYYRTLNEVDKVLSNFTSLFKVQKRDVYPSPLSSSFFLYPASTAEEKAQRITSVMKGAVGNLIKAHFGAQNTNIFMQRYKQALIEGFTNKTLVEDLANARKHLVLVLCRI</sequence>
<keyword evidence="2" id="KW-0460">Magnesium</keyword>
<dbReference type="Proteomes" id="UP000077202">
    <property type="component" value="Unassembled WGS sequence"/>
</dbReference>
<dbReference type="Proteomes" id="UP001162541">
    <property type="component" value="Chromosome 5"/>
</dbReference>
<dbReference type="SUPFAM" id="SSF53335">
    <property type="entry name" value="S-adenosyl-L-methionine-dependent methyltransferases"/>
    <property type="match status" value="1"/>
</dbReference>
<dbReference type="AlphaFoldDB" id="A0A176VH10"/>
<evidence type="ECO:0000313" key="5">
    <source>
        <dbReference type="Proteomes" id="UP000077202"/>
    </source>
</evidence>
<organism evidence="4 5">
    <name type="scientific">Marchantia polymorpha subsp. ruderalis</name>
    <dbReference type="NCBI Taxonomy" id="1480154"/>
    <lineage>
        <taxon>Eukaryota</taxon>
        <taxon>Viridiplantae</taxon>
        <taxon>Streptophyta</taxon>
        <taxon>Embryophyta</taxon>
        <taxon>Marchantiophyta</taxon>
        <taxon>Marchantiopsida</taxon>
        <taxon>Marchantiidae</taxon>
        <taxon>Marchantiales</taxon>
        <taxon>Marchantiaceae</taxon>
        <taxon>Marchantia</taxon>
    </lineage>
</organism>
<evidence type="ECO:0000313" key="6">
    <source>
        <dbReference type="Proteomes" id="UP001162541"/>
    </source>
</evidence>
<proteinExistence type="predicted"/>
<evidence type="ECO:0000256" key="2">
    <source>
        <dbReference type="ARBA" id="ARBA00022842"/>
    </source>
</evidence>
<dbReference type="GO" id="GO:0008168">
    <property type="term" value="F:methyltransferase activity"/>
    <property type="evidence" value="ECO:0007669"/>
    <property type="project" value="InterPro"/>
</dbReference>
<dbReference type="InterPro" id="IPR042086">
    <property type="entry name" value="MeTrfase_capping"/>
</dbReference>
<reference evidence="6" key="3">
    <citation type="journal article" date="2020" name="Curr. Biol.">
        <title>Chromatin organization in early land plants reveals an ancestral association between H3K27me3, transposons, and constitutive heterochromatin.</title>
        <authorList>
            <person name="Montgomery S.A."/>
            <person name="Tanizawa Y."/>
            <person name="Galik B."/>
            <person name="Wang N."/>
            <person name="Ito T."/>
            <person name="Mochizuki T."/>
            <person name="Akimcheva S."/>
            <person name="Bowman J.L."/>
            <person name="Cognat V."/>
            <person name="Marechal-Drouard L."/>
            <person name="Ekker H."/>
            <person name="Hong S.F."/>
            <person name="Kohchi T."/>
            <person name="Lin S.S."/>
            <person name="Liu L.D."/>
            <person name="Nakamura Y."/>
            <person name="Valeeva L.R."/>
            <person name="Shakirov E.V."/>
            <person name="Shippen D.E."/>
            <person name="Wei W.L."/>
            <person name="Yagura M."/>
            <person name="Yamaoka S."/>
            <person name="Yamato K.T."/>
            <person name="Liu C."/>
            <person name="Berger F."/>
        </authorList>
    </citation>
    <scope>NUCLEOTIDE SEQUENCE [LARGE SCALE GENOMIC DNA]</scope>
    <source>
        <strain evidence="6">Tak-1</strain>
    </source>
</reference>
<reference evidence="3" key="2">
    <citation type="journal article" date="2019" name="Curr. Biol.">
        <title>Chromatin organization in early land plants reveals an ancestral association between H3K27me3, transposons, and constitutive heterochromatin.</title>
        <authorList>
            <person name="Montgomery S.A."/>
            <person name="Tanizawa Y."/>
            <person name="Galik B."/>
            <person name="Wang N."/>
            <person name="Ito T."/>
            <person name="Mochizuki T."/>
            <person name="Akimcheva S."/>
            <person name="Bowman J."/>
            <person name="Cognat V."/>
            <person name="Drouard L."/>
            <person name="Ekker H."/>
            <person name="Houng S."/>
            <person name="Kohchi T."/>
            <person name="Lin S."/>
            <person name="Liu L.D."/>
            <person name="Nakamura Y."/>
            <person name="Valeeva L.R."/>
            <person name="Shakirov E.V."/>
            <person name="Shippen D.E."/>
            <person name="Wei W."/>
            <person name="Yagura M."/>
            <person name="Yamaoka S."/>
            <person name="Yamato K.T."/>
            <person name="Liu C."/>
            <person name="Berger F."/>
        </authorList>
    </citation>
    <scope>NUCLEOTIDE SEQUENCE [LARGE SCALE GENOMIC DNA]</scope>
    <source>
        <strain evidence="3">Tak-1</strain>
    </source>
</reference>
<protein>
    <submittedName>
        <fullName evidence="4">Uncharacterized protein</fullName>
    </submittedName>
</protein>
<evidence type="ECO:0000313" key="3">
    <source>
        <dbReference type="EMBL" id="BBN12946.1"/>
    </source>
</evidence>
<dbReference type="EMBL" id="LVLJ01003660">
    <property type="protein sequence ID" value="OAE20209.1"/>
    <property type="molecule type" value="Genomic_DNA"/>
</dbReference>
<dbReference type="Gene3D" id="1.10.1200.270">
    <property type="entry name" value="Methyltransferase, alpha-helical capping domain"/>
    <property type="match status" value="1"/>
</dbReference>
<reference evidence="4 5" key="1">
    <citation type="submission" date="2016-03" db="EMBL/GenBank/DDBJ databases">
        <title>Mechanisms controlling the formation of the plant cell surface in tip-growing cells are functionally conserved among land plants.</title>
        <authorList>
            <person name="Honkanen S."/>
            <person name="Jones V.A."/>
            <person name="Morieri G."/>
            <person name="Champion C."/>
            <person name="Hetherington A.J."/>
            <person name="Kelly S."/>
            <person name="Saint-Marcoux D."/>
            <person name="Proust H."/>
            <person name="Prescott H."/>
            <person name="Dolan L."/>
        </authorList>
    </citation>
    <scope>NUCLEOTIDE SEQUENCE [LARGE SCALE GENOMIC DNA]</scope>
    <source>
        <strain evidence="5">cv. Tak-1 and cv. Tak-2</strain>
        <tissue evidence="4">Whole gametophyte</tissue>
    </source>
</reference>
<dbReference type="EMBL" id="AP019870">
    <property type="protein sequence ID" value="BBN12946.1"/>
    <property type="molecule type" value="Genomic_DNA"/>
</dbReference>
<accession>A0A176VH10</accession>
<evidence type="ECO:0000313" key="4">
    <source>
        <dbReference type="EMBL" id="OAE20209.1"/>
    </source>
</evidence>
<evidence type="ECO:0000256" key="1">
    <source>
        <dbReference type="ARBA" id="ARBA00022723"/>
    </source>
</evidence>
<dbReference type="PANTHER" id="PTHR31009">
    <property type="entry name" value="S-ADENOSYL-L-METHIONINE:CARBOXYL METHYLTRANSFERASE FAMILY PROTEIN"/>
    <property type="match status" value="1"/>
</dbReference>
<name>A0A176VH10_MARPO</name>